<keyword evidence="3" id="KW-1185">Reference proteome</keyword>
<evidence type="ECO:0000313" key="2">
    <source>
        <dbReference type="EMBL" id="CAI6327465.1"/>
    </source>
</evidence>
<dbReference type="InterPro" id="IPR051043">
    <property type="entry name" value="Sulfatase_Mod_Factor_Kinase"/>
</dbReference>
<comment type="caution">
    <text evidence="2">The sequence shown here is derived from an EMBL/GenBank/DDBJ whole genome shotgun (WGS) entry which is preliminary data.</text>
</comment>
<gene>
    <name evidence="2" type="ORF">PDIGIT_LOCUS3898</name>
</gene>
<dbReference type="GO" id="GO:0120147">
    <property type="term" value="F:formylglycine-generating oxidase activity"/>
    <property type="evidence" value="ECO:0007669"/>
    <property type="project" value="TreeGrafter"/>
</dbReference>
<feature type="domain" description="Sulfatase-modifying factor enzyme-like" evidence="1">
    <location>
        <begin position="414"/>
        <end position="666"/>
    </location>
</feature>
<protein>
    <recommendedName>
        <fullName evidence="1">Sulfatase-modifying factor enzyme-like domain-containing protein</fullName>
    </recommendedName>
</protein>
<dbReference type="PANTHER" id="PTHR23150">
    <property type="entry name" value="SULFATASE MODIFYING FACTOR 1, 2"/>
    <property type="match status" value="1"/>
</dbReference>
<sequence>METPYITPLIKFTHTDLAAKGLRKRDPNAARGPPIYFTAAEIVRDNRLTLIEGPTGTGKTTFAKHLCSAISKDGRVGPTAVLRNEEGLALEERWDCTNVEARYFDAQDLGGMVKMGEDLHALWGAAVAGKHDEGREVLFVVDGVEFLEATHLATIVKTVREAQNLRLLLLRGLDPVGSRSWVYGRDVQRFSMLPLLESQRRRTVGDLFKLDAAEVTVGTGVAAALPVHFTLALETKNRGDSPEELVDAWLSERGERATVDLKAAFDVLEATSKTSKQAQPTKTVELPPFAKHKAIQQLLAARHLLGQPLEAAVSLFSSSPSTWWEVLASMSRRLHLSEESANLIEKLVNISADHTHVGALLAAKTLQDTEYGFCRETIISHMLTILDMDIPIHLREEAGAVLSRLGDPRDLTALATIPVGRFTMGSWASPDTQPVQLMKVTKPFKIGIHPVINSAYAKFIKETGREWKSEVGKHPQHRNVPATDVSWYDAQAYCIWLTSAWRKSKRIDEDEYVRLPTEPEWEYAARGSKPHPNKFAHAYPWGPEFVTNWDQCAKDFIDSANFADTGFDRPVAVGLFPRGMSPFGCFDMAGNVWEWCSTIWGDHTRHRMFLYPYIADDGREELDADWALRRVLRGGSFAAPAEKISVSYRGHLEPGDSWRGNGFRIVVSKVSD</sequence>
<dbReference type="InterPro" id="IPR027417">
    <property type="entry name" value="P-loop_NTPase"/>
</dbReference>
<proteinExistence type="predicted"/>
<dbReference type="Gene3D" id="3.40.50.300">
    <property type="entry name" value="P-loop containing nucleotide triphosphate hydrolases"/>
    <property type="match status" value="1"/>
</dbReference>
<dbReference type="OrthoDB" id="659at2759"/>
<name>A0A9W4U9H5_9PLEO</name>
<dbReference type="InterPro" id="IPR042095">
    <property type="entry name" value="SUMF_sf"/>
</dbReference>
<dbReference type="InterPro" id="IPR005532">
    <property type="entry name" value="SUMF_dom"/>
</dbReference>
<dbReference type="Gene3D" id="3.90.1580.10">
    <property type="entry name" value="paralog of FGE (formylglycine-generating enzyme)"/>
    <property type="match status" value="1"/>
</dbReference>
<dbReference type="SUPFAM" id="SSF56436">
    <property type="entry name" value="C-type lectin-like"/>
    <property type="match status" value="1"/>
</dbReference>
<dbReference type="PANTHER" id="PTHR23150:SF19">
    <property type="entry name" value="FORMYLGLYCINE-GENERATING ENZYME"/>
    <property type="match status" value="1"/>
</dbReference>
<dbReference type="Pfam" id="PF03781">
    <property type="entry name" value="FGE-sulfatase"/>
    <property type="match status" value="1"/>
</dbReference>
<evidence type="ECO:0000259" key="1">
    <source>
        <dbReference type="Pfam" id="PF03781"/>
    </source>
</evidence>
<dbReference type="AlphaFoldDB" id="A0A9W4U9H5"/>
<reference evidence="2" key="1">
    <citation type="submission" date="2023-01" db="EMBL/GenBank/DDBJ databases">
        <authorList>
            <person name="Van Ghelder C."/>
            <person name="Rancurel C."/>
        </authorList>
    </citation>
    <scope>NUCLEOTIDE SEQUENCE</scope>
    <source>
        <strain evidence="2">CNCM I-4278</strain>
    </source>
</reference>
<dbReference type="SUPFAM" id="SSF52540">
    <property type="entry name" value="P-loop containing nucleoside triphosphate hydrolases"/>
    <property type="match status" value="1"/>
</dbReference>
<organism evidence="2 3">
    <name type="scientific">Periconia digitata</name>
    <dbReference type="NCBI Taxonomy" id="1303443"/>
    <lineage>
        <taxon>Eukaryota</taxon>
        <taxon>Fungi</taxon>
        <taxon>Dikarya</taxon>
        <taxon>Ascomycota</taxon>
        <taxon>Pezizomycotina</taxon>
        <taxon>Dothideomycetes</taxon>
        <taxon>Pleosporomycetidae</taxon>
        <taxon>Pleosporales</taxon>
        <taxon>Massarineae</taxon>
        <taxon>Periconiaceae</taxon>
        <taxon>Periconia</taxon>
    </lineage>
</organism>
<dbReference type="InterPro" id="IPR016187">
    <property type="entry name" value="CTDL_fold"/>
</dbReference>
<accession>A0A9W4U9H5</accession>
<dbReference type="Proteomes" id="UP001152607">
    <property type="component" value="Unassembled WGS sequence"/>
</dbReference>
<dbReference type="EMBL" id="CAOQHR010000002">
    <property type="protein sequence ID" value="CAI6327465.1"/>
    <property type="molecule type" value="Genomic_DNA"/>
</dbReference>
<evidence type="ECO:0000313" key="3">
    <source>
        <dbReference type="Proteomes" id="UP001152607"/>
    </source>
</evidence>